<dbReference type="GO" id="GO:0000139">
    <property type="term" value="C:Golgi membrane"/>
    <property type="evidence" value="ECO:0007669"/>
    <property type="project" value="TreeGrafter"/>
</dbReference>
<sequence length="143" mass="16129">MSSMKRLFHQFSHIFRLLNVLIGLSIAVEGCFAIYTPPMSFRPRHLIVGLANILFGALLVFLEFKKRHPKQIAQYAGFLYTFTGRGLVYLFMGANINGNTWVWWTPGAVVTYLGGAYVLLAWVPGVRRVGGMWDPAEMFEGLV</sequence>
<evidence type="ECO:0000256" key="3">
    <source>
        <dbReference type="ARBA" id="ARBA00022989"/>
    </source>
</evidence>
<keyword evidence="3 5" id="KW-1133">Transmembrane helix</keyword>
<keyword evidence="2 5" id="KW-0812">Transmembrane</keyword>
<dbReference type="PANTHER" id="PTHR28128">
    <property type="entry name" value="GOLGI APPARATUS MEMBRANE PROTEIN TVP15"/>
    <property type="match status" value="1"/>
</dbReference>
<gene>
    <name evidence="6" type="ORF">BJ508DRAFT_412161</name>
</gene>
<evidence type="ECO:0000256" key="5">
    <source>
        <dbReference type="SAM" id="Phobius"/>
    </source>
</evidence>
<dbReference type="EMBL" id="ML119654">
    <property type="protein sequence ID" value="RPA85380.1"/>
    <property type="molecule type" value="Genomic_DNA"/>
</dbReference>
<dbReference type="GO" id="GO:0016192">
    <property type="term" value="P:vesicle-mediated transport"/>
    <property type="evidence" value="ECO:0007669"/>
    <property type="project" value="TreeGrafter"/>
</dbReference>
<evidence type="ECO:0008006" key="8">
    <source>
        <dbReference type="Google" id="ProtNLM"/>
    </source>
</evidence>
<protein>
    <recommendedName>
        <fullName evidence="8">Cytochrome b561 domain-containing protein</fullName>
    </recommendedName>
</protein>
<keyword evidence="4 5" id="KW-0472">Membrane</keyword>
<dbReference type="OrthoDB" id="423534at2759"/>
<keyword evidence="7" id="KW-1185">Reference proteome</keyword>
<dbReference type="Pfam" id="PF08507">
    <property type="entry name" value="COPI_assoc"/>
    <property type="match status" value="1"/>
</dbReference>
<dbReference type="Proteomes" id="UP000275078">
    <property type="component" value="Unassembled WGS sequence"/>
</dbReference>
<evidence type="ECO:0000256" key="4">
    <source>
        <dbReference type="ARBA" id="ARBA00023136"/>
    </source>
</evidence>
<feature type="transmembrane region" description="Helical" evidence="5">
    <location>
        <begin position="43"/>
        <end position="64"/>
    </location>
</feature>
<reference evidence="6 7" key="1">
    <citation type="journal article" date="2018" name="Nat. Ecol. Evol.">
        <title>Pezizomycetes genomes reveal the molecular basis of ectomycorrhizal truffle lifestyle.</title>
        <authorList>
            <person name="Murat C."/>
            <person name="Payen T."/>
            <person name="Noel B."/>
            <person name="Kuo A."/>
            <person name="Morin E."/>
            <person name="Chen J."/>
            <person name="Kohler A."/>
            <person name="Krizsan K."/>
            <person name="Balestrini R."/>
            <person name="Da Silva C."/>
            <person name="Montanini B."/>
            <person name="Hainaut M."/>
            <person name="Levati E."/>
            <person name="Barry K.W."/>
            <person name="Belfiori B."/>
            <person name="Cichocki N."/>
            <person name="Clum A."/>
            <person name="Dockter R.B."/>
            <person name="Fauchery L."/>
            <person name="Guy J."/>
            <person name="Iotti M."/>
            <person name="Le Tacon F."/>
            <person name="Lindquist E.A."/>
            <person name="Lipzen A."/>
            <person name="Malagnac F."/>
            <person name="Mello A."/>
            <person name="Molinier V."/>
            <person name="Miyauchi S."/>
            <person name="Poulain J."/>
            <person name="Riccioni C."/>
            <person name="Rubini A."/>
            <person name="Sitrit Y."/>
            <person name="Splivallo R."/>
            <person name="Traeger S."/>
            <person name="Wang M."/>
            <person name="Zifcakova L."/>
            <person name="Wipf D."/>
            <person name="Zambonelli A."/>
            <person name="Paolocci F."/>
            <person name="Nowrousian M."/>
            <person name="Ottonello S."/>
            <person name="Baldrian P."/>
            <person name="Spatafora J.W."/>
            <person name="Henrissat B."/>
            <person name="Nagy L.G."/>
            <person name="Aury J.M."/>
            <person name="Wincker P."/>
            <person name="Grigoriev I.V."/>
            <person name="Bonfante P."/>
            <person name="Martin F.M."/>
        </authorList>
    </citation>
    <scope>NUCLEOTIDE SEQUENCE [LARGE SCALE GENOMIC DNA]</scope>
    <source>
        <strain evidence="6 7">RN42</strain>
    </source>
</reference>
<feature type="transmembrane region" description="Helical" evidence="5">
    <location>
        <begin position="102"/>
        <end position="123"/>
    </location>
</feature>
<organism evidence="6 7">
    <name type="scientific">Ascobolus immersus RN42</name>
    <dbReference type="NCBI Taxonomy" id="1160509"/>
    <lineage>
        <taxon>Eukaryota</taxon>
        <taxon>Fungi</taxon>
        <taxon>Dikarya</taxon>
        <taxon>Ascomycota</taxon>
        <taxon>Pezizomycotina</taxon>
        <taxon>Pezizomycetes</taxon>
        <taxon>Pezizales</taxon>
        <taxon>Ascobolaceae</taxon>
        <taxon>Ascobolus</taxon>
    </lineage>
</organism>
<dbReference type="InterPro" id="IPR013714">
    <property type="entry name" value="Golgi_TVP15"/>
</dbReference>
<comment type="subcellular location">
    <subcellularLocation>
        <location evidence="1">Membrane</location>
        <topology evidence="1">Multi-pass membrane protein</topology>
    </subcellularLocation>
</comment>
<feature type="transmembrane region" description="Helical" evidence="5">
    <location>
        <begin position="76"/>
        <end position="96"/>
    </location>
</feature>
<dbReference type="PANTHER" id="PTHR28128:SF1">
    <property type="entry name" value="GOLGI APPARATUS MEMBRANE PROTEIN TVP15"/>
    <property type="match status" value="1"/>
</dbReference>
<dbReference type="AlphaFoldDB" id="A0A3N4IML9"/>
<proteinExistence type="predicted"/>
<accession>A0A3N4IML9</accession>
<evidence type="ECO:0000313" key="6">
    <source>
        <dbReference type="EMBL" id="RPA85380.1"/>
    </source>
</evidence>
<evidence type="ECO:0000313" key="7">
    <source>
        <dbReference type="Proteomes" id="UP000275078"/>
    </source>
</evidence>
<evidence type="ECO:0000256" key="1">
    <source>
        <dbReference type="ARBA" id="ARBA00004141"/>
    </source>
</evidence>
<name>A0A3N4IML9_ASCIM</name>
<dbReference type="STRING" id="1160509.A0A3N4IML9"/>
<evidence type="ECO:0000256" key="2">
    <source>
        <dbReference type="ARBA" id="ARBA00022692"/>
    </source>
</evidence>